<accession>A0ABS4JAR0</accession>
<evidence type="ECO:0000313" key="2">
    <source>
        <dbReference type="Proteomes" id="UP001519287"/>
    </source>
</evidence>
<comment type="caution">
    <text evidence="1">The sequence shown here is derived from an EMBL/GenBank/DDBJ whole genome shotgun (WGS) entry which is preliminary data.</text>
</comment>
<sequence length="157" mass="17920">MVNLEFISILRLVNELLSTRDIDWAITGSTSFALQGLPFKPDDIDIQTNQQGAYEIESLFKNYIRRPVVYSSNGFIRSHFGELVITGISIEIIGDIEKFVDGVWEKAPNLNEIKKFINVANLKLPVLSLEYEVEAYRKLGREDKAATLFKHLSNLDR</sequence>
<evidence type="ECO:0008006" key="3">
    <source>
        <dbReference type="Google" id="ProtNLM"/>
    </source>
</evidence>
<dbReference type="InterPro" id="IPR019646">
    <property type="entry name" value="Aminoglyc_AdlTrfase"/>
</dbReference>
<dbReference type="Proteomes" id="UP001519287">
    <property type="component" value="Unassembled WGS sequence"/>
</dbReference>
<protein>
    <recommendedName>
        <fullName evidence="3">Nucleotidyltransferase</fullName>
    </recommendedName>
</protein>
<gene>
    <name evidence="1" type="ORF">J2Z66_008612</name>
</gene>
<dbReference type="RefSeq" id="WP_209979813.1">
    <property type="nucleotide sequence ID" value="NZ_JAGGLB010000061.1"/>
</dbReference>
<name>A0ABS4JAR0_9BACL</name>
<dbReference type="EMBL" id="JAGGLB010000061">
    <property type="protein sequence ID" value="MBP1996934.1"/>
    <property type="molecule type" value="Genomic_DNA"/>
</dbReference>
<dbReference type="Pfam" id="PF10706">
    <property type="entry name" value="Aminoglyc_resit"/>
    <property type="match status" value="1"/>
</dbReference>
<dbReference type="InterPro" id="IPR043519">
    <property type="entry name" value="NT_sf"/>
</dbReference>
<proteinExistence type="predicted"/>
<evidence type="ECO:0000313" key="1">
    <source>
        <dbReference type="EMBL" id="MBP1996934.1"/>
    </source>
</evidence>
<dbReference type="Gene3D" id="3.30.460.40">
    <property type="match status" value="1"/>
</dbReference>
<dbReference type="SUPFAM" id="SSF81301">
    <property type="entry name" value="Nucleotidyltransferase"/>
    <property type="match status" value="1"/>
</dbReference>
<organism evidence="1 2">
    <name type="scientific">Paenibacillus eucommiae</name>
    <dbReference type="NCBI Taxonomy" id="1355755"/>
    <lineage>
        <taxon>Bacteria</taxon>
        <taxon>Bacillati</taxon>
        <taxon>Bacillota</taxon>
        <taxon>Bacilli</taxon>
        <taxon>Bacillales</taxon>
        <taxon>Paenibacillaceae</taxon>
        <taxon>Paenibacillus</taxon>
    </lineage>
</organism>
<keyword evidence="2" id="KW-1185">Reference proteome</keyword>
<reference evidence="1 2" key="1">
    <citation type="submission" date="2021-03" db="EMBL/GenBank/DDBJ databases">
        <title>Genomic Encyclopedia of Type Strains, Phase IV (KMG-IV): sequencing the most valuable type-strain genomes for metagenomic binning, comparative biology and taxonomic classification.</title>
        <authorList>
            <person name="Goeker M."/>
        </authorList>
    </citation>
    <scope>NUCLEOTIDE SEQUENCE [LARGE SCALE GENOMIC DNA]</scope>
    <source>
        <strain evidence="1 2">DSM 26048</strain>
    </source>
</reference>